<gene>
    <name evidence="2" type="ORF">S12H4_32632</name>
</gene>
<sequence>MDQNDNVKVLKVTLIIFAVIVLVYGFGFLFVPGLLLKLVGGNPVEFGWIRWSGGVIIALGIGALMVSSKPEKQGIFVTSMTLVTLFTGLGMLYSWIMQEFSAATWFIALSTCLPLALSGLLWWGRGQAKGIL</sequence>
<reference evidence="2" key="1">
    <citation type="journal article" date="2014" name="Front. Microbiol.">
        <title>High frequency of phylogenetically diverse reductive dehalogenase-homologous genes in deep subseafloor sedimentary metagenomes.</title>
        <authorList>
            <person name="Kawai M."/>
            <person name="Futagami T."/>
            <person name="Toyoda A."/>
            <person name="Takaki Y."/>
            <person name="Nishi S."/>
            <person name="Hori S."/>
            <person name="Arai W."/>
            <person name="Tsubouchi T."/>
            <person name="Morono Y."/>
            <person name="Uchiyama I."/>
            <person name="Ito T."/>
            <person name="Fujiyama A."/>
            <person name="Inagaki F."/>
            <person name="Takami H."/>
        </authorList>
    </citation>
    <scope>NUCLEOTIDE SEQUENCE</scope>
    <source>
        <strain evidence="2">Expedition CK06-06</strain>
    </source>
</reference>
<proteinExistence type="predicted"/>
<evidence type="ECO:0000313" key="2">
    <source>
        <dbReference type="EMBL" id="GAI91957.1"/>
    </source>
</evidence>
<feature type="transmembrane region" description="Helical" evidence="1">
    <location>
        <begin position="12"/>
        <end position="36"/>
    </location>
</feature>
<evidence type="ECO:0000256" key="1">
    <source>
        <dbReference type="SAM" id="Phobius"/>
    </source>
</evidence>
<protein>
    <submittedName>
        <fullName evidence="2">Uncharacterized protein</fullName>
    </submittedName>
</protein>
<keyword evidence="1" id="KW-0812">Transmembrane</keyword>
<keyword evidence="1" id="KW-0472">Membrane</keyword>
<comment type="caution">
    <text evidence="2">The sequence shown here is derived from an EMBL/GenBank/DDBJ whole genome shotgun (WGS) entry which is preliminary data.</text>
</comment>
<feature type="transmembrane region" description="Helical" evidence="1">
    <location>
        <begin position="102"/>
        <end position="123"/>
    </location>
</feature>
<dbReference type="AlphaFoldDB" id="X1SG48"/>
<feature type="transmembrane region" description="Helical" evidence="1">
    <location>
        <begin position="48"/>
        <end position="67"/>
    </location>
</feature>
<organism evidence="2">
    <name type="scientific">marine sediment metagenome</name>
    <dbReference type="NCBI Taxonomy" id="412755"/>
    <lineage>
        <taxon>unclassified sequences</taxon>
        <taxon>metagenomes</taxon>
        <taxon>ecological metagenomes</taxon>
    </lineage>
</organism>
<feature type="transmembrane region" description="Helical" evidence="1">
    <location>
        <begin position="74"/>
        <end position="96"/>
    </location>
</feature>
<dbReference type="EMBL" id="BARW01019149">
    <property type="protein sequence ID" value="GAI91957.1"/>
    <property type="molecule type" value="Genomic_DNA"/>
</dbReference>
<name>X1SG48_9ZZZZ</name>
<keyword evidence="1" id="KW-1133">Transmembrane helix</keyword>
<accession>X1SG48</accession>